<dbReference type="SMART" id="SM01260">
    <property type="entry name" value="LANC_like"/>
    <property type="match status" value="1"/>
</dbReference>
<evidence type="ECO:0000259" key="1">
    <source>
        <dbReference type="Pfam" id="PF13575"/>
    </source>
</evidence>
<dbReference type="RefSeq" id="WP_270149546.1">
    <property type="nucleotide sequence ID" value="NZ_CP115450.1"/>
</dbReference>
<feature type="domain" description="Lantibiotic biosynthesis protein dehydration" evidence="1">
    <location>
        <begin position="118"/>
        <end position="482"/>
    </location>
</feature>
<reference evidence="3" key="1">
    <citation type="submission" date="2022-12" db="EMBL/GenBank/DDBJ databases">
        <authorList>
            <person name="Mo P."/>
        </authorList>
    </citation>
    <scope>NUCLEOTIDE SEQUENCE [LARGE SCALE GENOMIC DNA]</scope>
    <source>
        <strain evidence="3">HUAS 3-15</strain>
    </source>
</reference>
<evidence type="ECO:0000313" key="2">
    <source>
        <dbReference type="EMBL" id="WBP90636.1"/>
    </source>
</evidence>
<dbReference type="Pfam" id="PF05147">
    <property type="entry name" value="LANC_like"/>
    <property type="match status" value="1"/>
</dbReference>
<proteinExistence type="predicted"/>
<sequence>MSEETLETLLRQRIEDKIEDKADVFGGFHRQLLAESARRFTRWDRLAEPEFADFIDLPAVTDALLHAIMAACSDIGLRTIVTAFRSRGTDPALAGMDYDEFHAWAASEHGRKELLGRFPELDRLLRLTAARRVEHARRVLQAAWEDRHLLHNAFATSGRVVSFVPGLGDPHRGGRTVSFVGWENGATAVYKPQQDSAQPLLEAVRSVADADGGFFGPLHPATVARPTHLWQERVQHTDLYETAGPARYFRRFGRVAALLTMLGATDLHNENVIATAEGPVVIDTETLVSLPATQASPLNRELEASVLNTLLFPARFSGATVDVDLSAVGCVSPGGSQKLQSHGLVDAGTDQIRFDQAPAVPQHRTNMATVRGEQLDPRLWVGEITAGFDEARALLGTHRTAIERVVERTSGWSIRQVLRPTYLYARFLEASLHPAHLASPSARADLLAKLPPRHRGLDAPEASDAALRDEVAALLDLDVPFYDLPCDSRQLRGSDGRPVVTASGDPVELPSTPQQAALRSIAAFFDRPAGRDLTYLGYALGSSVDDVWDVRRPPVHAGPALDDAPGWRADLAELVVGEADRPTWLMPRLDGDGLRLGAVDPALHEGGGLLLYLAEAGRAHGTSVIGADPAAVYATAMPPQLPTATTAAALSPFTGALSAVVTGLELRRRGADPARVVPPTLATDIDVRSLSIDDFDYLNGFAGYLLHRAEYTDDNGLPAIGPLLDRLLDLDGPPTGHEGELGLAHGRFGRIAALSALALSGADDSGTDDSGRVREHLDAFASAYLRHRWQDDSLRDAASRSSWCKGYTGVAFAAAKLLRAVGYSAQQAREALAPEVEHIINNAISGDISFCHGAAGRLAMLCWLADRLDWPALRVEAAALHGRFLDRYGEGGWSFGIGSVTDLPSFLYGRSGWYYAQLMLSDRRVELPLCLGGR</sequence>
<dbReference type="NCBIfam" id="TIGR03897">
    <property type="entry name" value="lanti_2_LanM"/>
    <property type="match status" value="1"/>
</dbReference>
<keyword evidence="3" id="KW-1185">Reference proteome</keyword>
<dbReference type="EMBL" id="CP115450">
    <property type="protein sequence ID" value="WBP90636.1"/>
    <property type="molecule type" value="Genomic_DNA"/>
</dbReference>
<dbReference type="InterPro" id="IPR017146">
    <property type="entry name" value="Lanti_2_LanM"/>
</dbReference>
<organism evidence="2 3">
    <name type="scientific">Kitasatospora cathayae</name>
    <dbReference type="NCBI Taxonomy" id="3004092"/>
    <lineage>
        <taxon>Bacteria</taxon>
        <taxon>Bacillati</taxon>
        <taxon>Actinomycetota</taxon>
        <taxon>Actinomycetes</taxon>
        <taxon>Kitasatosporales</taxon>
        <taxon>Streptomycetaceae</taxon>
        <taxon>Kitasatospora</taxon>
    </lineage>
</organism>
<evidence type="ECO:0000313" key="3">
    <source>
        <dbReference type="Proteomes" id="UP001212821"/>
    </source>
</evidence>
<dbReference type="Gene3D" id="1.50.10.10">
    <property type="match status" value="1"/>
</dbReference>
<accession>A0ABY7QEW8</accession>
<dbReference type="Pfam" id="PF13575">
    <property type="entry name" value="DUF4135"/>
    <property type="match status" value="1"/>
</dbReference>
<protein>
    <submittedName>
        <fullName evidence="2">Type 2 lanthipeptide synthetase LanM</fullName>
    </submittedName>
</protein>
<name>A0ABY7QEW8_9ACTN</name>
<dbReference type="InterPro" id="IPR025410">
    <property type="entry name" value="Lant_dehyd"/>
</dbReference>
<dbReference type="SUPFAM" id="SSF158745">
    <property type="entry name" value="LanC-like"/>
    <property type="match status" value="1"/>
</dbReference>
<gene>
    <name evidence="2" type="primary">lanM</name>
    <name evidence="2" type="ORF">O1G21_35400</name>
</gene>
<dbReference type="Proteomes" id="UP001212821">
    <property type="component" value="Chromosome"/>
</dbReference>
<dbReference type="InterPro" id="IPR012341">
    <property type="entry name" value="6hp_glycosidase-like_sf"/>
</dbReference>
<dbReference type="InterPro" id="IPR007822">
    <property type="entry name" value="LANC-like"/>
</dbReference>